<reference evidence="1" key="1">
    <citation type="submission" date="2022-05" db="EMBL/GenBank/DDBJ databases">
        <title>The Musa troglodytarum L. genome provides insights into the mechanism of non-climacteric behaviour and enrichment of carotenoids.</title>
        <authorList>
            <person name="Wang J."/>
        </authorList>
    </citation>
    <scope>NUCLEOTIDE SEQUENCE</scope>
    <source>
        <tissue evidence="1">Leaf</tissue>
    </source>
</reference>
<proteinExistence type="predicted"/>
<evidence type="ECO:0000313" key="1">
    <source>
        <dbReference type="EMBL" id="URD91858.1"/>
    </source>
</evidence>
<dbReference type="AlphaFoldDB" id="A0A9E7JSJ7"/>
<evidence type="ECO:0000313" key="2">
    <source>
        <dbReference type="Proteomes" id="UP001055439"/>
    </source>
</evidence>
<dbReference type="Proteomes" id="UP001055439">
    <property type="component" value="Chromosome 3"/>
</dbReference>
<sequence length="36" mass="4099">MCESSERNPPSCIDPPNLSTDAFSFIHCRMNNKVEK</sequence>
<gene>
    <name evidence="1" type="ORF">MUK42_35017</name>
</gene>
<protein>
    <submittedName>
        <fullName evidence="1">Uncharacterized protein</fullName>
    </submittedName>
</protein>
<dbReference type="EMBL" id="CP097505">
    <property type="protein sequence ID" value="URD91858.1"/>
    <property type="molecule type" value="Genomic_DNA"/>
</dbReference>
<name>A0A9E7JSJ7_9LILI</name>
<accession>A0A9E7JSJ7</accession>
<keyword evidence="2" id="KW-1185">Reference proteome</keyword>
<organism evidence="1 2">
    <name type="scientific">Musa troglodytarum</name>
    <name type="common">fe'i banana</name>
    <dbReference type="NCBI Taxonomy" id="320322"/>
    <lineage>
        <taxon>Eukaryota</taxon>
        <taxon>Viridiplantae</taxon>
        <taxon>Streptophyta</taxon>
        <taxon>Embryophyta</taxon>
        <taxon>Tracheophyta</taxon>
        <taxon>Spermatophyta</taxon>
        <taxon>Magnoliopsida</taxon>
        <taxon>Liliopsida</taxon>
        <taxon>Zingiberales</taxon>
        <taxon>Musaceae</taxon>
        <taxon>Musa</taxon>
    </lineage>
</organism>